<keyword evidence="3" id="KW-0732">Signal</keyword>
<dbReference type="PIRSF" id="PIRSF002417">
    <property type="entry name" value="Lipid_binding_protein"/>
    <property type="match status" value="1"/>
</dbReference>
<protein>
    <submittedName>
        <fullName evidence="6">LBP/BPI/CETP family, carboxy-terminal domain protein</fullName>
    </submittedName>
    <submittedName>
        <fullName evidence="7">Putative bactericidal permeability-increasing protein, alpha/beta</fullName>
    </submittedName>
</protein>
<dbReference type="GO" id="GO:0010468">
    <property type="term" value="P:regulation of gene expression"/>
    <property type="evidence" value="ECO:0007669"/>
    <property type="project" value="EnsemblPlants"/>
</dbReference>
<dbReference type="Proteomes" id="UP000265566">
    <property type="component" value="Chromosome 5"/>
</dbReference>
<dbReference type="GO" id="GO:1903409">
    <property type="term" value="P:reactive oxygen species biosynthetic process"/>
    <property type="evidence" value="ECO:0000318"/>
    <property type="project" value="GO_Central"/>
</dbReference>
<dbReference type="STRING" id="3880.G7K7F5"/>
<reference evidence="6 9" key="2">
    <citation type="journal article" date="2014" name="BMC Genomics">
        <title>An improved genome release (version Mt4.0) for the model legume Medicago truncatula.</title>
        <authorList>
            <person name="Tang H."/>
            <person name="Krishnakumar V."/>
            <person name="Bidwell S."/>
            <person name="Rosen B."/>
            <person name="Chan A."/>
            <person name="Zhou S."/>
            <person name="Gentzbittel L."/>
            <person name="Childs K.L."/>
            <person name="Yandell M."/>
            <person name="Gundlach H."/>
            <person name="Mayer K.F."/>
            <person name="Schwartz D.C."/>
            <person name="Town C.D."/>
        </authorList>
    </citation>
    <scope>GENOME REANNOTATION</scope>
    <source>
        <strain evidence="8 9">cv. Jemalong A17</strain>
    </source>
</reference>
<feature type="domain" description="Lipid-binding serum glycoprotein N-terminal" evidence="4">
    <location>
        <begin position="36"/>
        <end position="262"/>
    </location>
</feature>
<dbReference type="eggNOG" id="KOG4160">
    <property type="taxonomic scope" value="Eukaryota"/>
</dbReference>
<keyword evidence="1" id="KW-0325">Glycoprotein</keyword>
<dbReference type="OrthoDB" id="10255543at2759"/>
<dbReference type="SUPFAM" id="SSF55394">
    <property type="entry name" value="Bactericidal permeability-increasing protein, BPI"/>
    <property type="match status" value="2"/>
</dbReference>
<dbReference type="GO" id="GO:0001530">
    <property type="term" value="F:lipopolysaccharide binding"/>
    <property type="evidence" value="ECO:0000318"/>
    <property type="project" value="GO_Central"/>
</dbReference>
<dbReference type="Pfam" id="PF01273">
    <property type="entry name" value="LBP_BPI_CETP"/>
    <property type="match status" value="1"/>
</dbReference>
<dbReference type="PANTHER" id="PTHR46801">
    <property type="entry name" value="OS06G0309200 PROTEIN"/>
    <property type="match status" value="1"/>
</dbReference>
<dbReference type="CDD" id="cd00026">
    <property type="entry name" value="BPI2"/>
    <property type="match status" value="1"/>
</dbReference>
<name>G7K7F5_MEDTR</name>
<dbReference type="InterPro" id="IPR001124">
    <property type="entry name" value="Lipid-bd_serum_glycop_C"/>
</dbReference>
<dbReference type="HOGENOM" id="CLU_028970_0_0_1"/>
<accession>G7K7F5</accession>
<dbReference type="GO" id="GO:0005615">
    <property type="term" value="C:extracellular space"/>
    <property type="evidence" value="ECO:0007669"/>
    <property type="project" value="InterPro"/>
</dbReference>
<evidence type="ECO:0000256" key="3">
    <source>
        <dbReference type="SAM" id="SignalP"/>
    </source>
</evidence>
<evidence type="ECO:0000259" key="5">
    <source>
        <dbReference type="SMART" id="SM00329"/>
    </source>
</evidence>
<proteinExistence type="inferred from homology"/>
<evidence type="ECO:0000256" key="2">
    <source>
        <dbReference type="ARBA" id="ARBA00060933"/>
    </source>
</evidence>
<evidence type="ECO:0000256" key="1">
    <source>
        <dbReference type="ARBA" id="ARBA00023180"/>
    </source>
</evidence>
<dbReference type="SMART" id="SM00328">
    <property type="entry name" value="BPI1"/>
    <property type="match status" value="1"/>
</dbReference>
<dbReference type="InterPro" id="IPR017942">
    <property type="entry name" value="Lipid-bd_serum_glycop_N"/>
</dbReference>
<accession>A0A0C3XRZ7</accession>
<dbReference type="SMART" id="SM00329">
    <property type="entry name" value="BPI2"/>
    <property type="match status" value="1"/>
</dbReference>
<dbReference type="FunFam" id="3.15.10.10:FF:000001">
    <property type="entry name" value="phospholipid transfer protein-like"/>
    <property type="match status" value="1"/>
</dbReference>
<dbReference type="EnsemblPlants" id="AES99785">
    <property type="protein sequence ID" value="AES99785"/>
    <property type="gene ID" value="MTR_5g084690"/>
</dbReference>
<dbReference type="Pfam" id="PF02886">
    <property type="entry name" value="LBP_BPI_CETP_C"/>
    <property type="match status" value="1"/>
</dbReference>
<evidence type="ECO:0000259" key="4">
    <source>
        <dbReference type="SMART" id="SM00328"/>
    </source>
</evidence>
<feature type="chain" id="PRO_5014573400" evidence="3">
    <location>
        <begin position="23"/>
        <end position="494"/>
    </location>
</feature>
<evidence type="ECO:0000313" key="8">
    <source>
        <dbReference type="EnsemblPlants" id="AES99785"/>
    </source>
</evidence>
<dbReference type="InterPro" id="IPR030675">
    <property type="entry name" value="BPI/LBP"/>
</dbReference>
<evidence type="ECO:0000313" key="9">
    <source>
        <dbReference type="Proteomes" id="UP000002051"/>
    </source>
</evidence>
<keyword evidence="9" id="KW-1185">Reference proteome</keyword>
<gene>
    <name evidence="8" type="primary">11430477</name>
    <name evidence="6" type="ordered locus">MTR_5g084690</name>
    <name evidence="7" type="ORF">MtrunA17_Chr5g0438581</name>
</gene>
<sequence>MQPFFFLLLLFTSSFIPTQSQSQPQPQNQAFISLLITQNGLNFVKNILTQKAISSIVSLQLPNIEKGTRIPMLGSVYFVLSNITIYEIDVDSSNVKPGENGIEILASGVSCNMSLDWSYEYSSIWFGPVKVSDQGSAQVQVEGMKVELKLGLENQEGYLDLKLKDCDSSVKDISIKLDGGASWLYQGILDAFEGNIGSAVENAITKKLGEGITRLDSYLKSLPKEVPVDDHSSLNVTFVNNVLLSDSSIGFETNGLFIKRNDSLPIPNLWHKNSKLPILCTNSSKMLAISLDEAVFNSASSLYYDAKFMHWIVDKIPDQSLLNTAGWRFIIPQLYRKYPNHEMNLNISLSSPPVVEISDQKAGVEIFADLTIDVLEEDKVIPVACISLMIQASGLVKINGNNLVGTIRLGDFGMSLKWSNIGNLRMFLIQPVMWTIIETVFLPYANAHLSKGLPLPIIHGFTLQDAEIILSSSRVAVCSDVSFAESNKHFLQSH</sequence>
<dbReference type="InterPro" id="IPR017943">
    <property type="entry name" value="Bactericidal_perm-incr_a/b_dom"/>
</dbReference>
<feature type="domain" description="Lipid-binding serum glycoprotein C-terminal" evidence="5">
    <location>
        <begin position="281"/>
        <end position="479"/>
    </location>
</feature>
<dbReference type="EMBL" id="CM001221">
    <property type="protein sequence ID" value="AES99785.2"/>
    <property type="molecule type" value="Genomic_DNA"/>
</dbReference>
<feature type="signal peptide" evidence="3">
    <location>
        <begin position="1"/>
        <end position="22"/>
    </location>
</feature>
<dbReference type="AlphaFoldDB" id="G7K7F5"/>
<dbReference type="Proteomes" id="UP000002051">
    <property type="component" value="Chromosome 5"/>
</dbReference>
<reference evidence="7" key="4">
    <citation type="journal article" date="2018" name="Nat. Plants">
        <title>Whole-genome landscape of Medicago truncatula symbiotic genes.</title>
        <authorList>
            <person name="Pecrix Y."/>
            <person name="Gamas P."/>
            <person name="Carrere S."/>
        </authorList>
    </citation>
    <scope>NUCLEOTIDE SEQUENCE</scope>
    <source>
        <tissue evidence="7">Leaves</tissue>
    </source>
</reference>
<dbReference type="Gene3D" id="3.15.20.10">
    <property type="entry name" value="Bactericidal permeability-increasing protein, domain 2"/>
    <property type="match status" value="1"/>
</dbReference>
<dbReference type="PANTHER" id="PTHR46801:SF6">
    <property type="entry name" value="LIPID-BINDING SERUM GLYCOPROTEIN C-TERMINAL DOMAIN-CONTAINING PROTEIN"/>
    <property type="match status" value="1"/>
</dbReference>
<reference evidence="8" key="3">
    <citation type="submission" date="2015-04" db="UniProtKB">
        <authorList>
            <consortium name="EnsemblPlants"/>
        </authorList>
    </citation>
    <scope>IDENTIFICATION</scope>
    <source>
        <strain evidence="8">cv. Jemalong A17</strain>
    </source>
</reference>
<dbReference type="PaxDb" id="3880-AES99785"/>
<evidence type="ECO:0000313" key="7">
    <source>
        <dbReference type="EMBL" id="RHN57272.1"/>
    </source>
</evidence>
<evidence type="ECO:0000313" key="6">
    <source>
        <dbReference type="EMBL" id="AES99785.2"/>
    </source>
</evidence>
<comment type="similarity">
    <text evidence="2">Belongs to the BPI/LBP/Plunc superfamily. BPI/LBP (TC 1.C.40) family.</text>
</comment>
<dbReference type="Gene3D" id="3.15.10.10">
    <property type="entry name" value="Bactericidal permeability-increasing protein, domain 1"/>
    <property type="match status" value="1"/>
</dbReference>
<dbReference type="KEGG" id="mtr:11430477"/>
<dbReference type="InterPro" id="IPR045897">
    <property type="entry name" value="BPI/LBP_pln"/>
</dbReference>
<dbReference type="Gramene" id="rna32794">
    <property type="protein sequence ID" value="RHN57272.1"/>
    <property type="gene ID" value="gene32794"/>
</dbReference>
<organism evidence="6 9">
    <name type="scientific">Medicago truncatula</name>
    <name type="common">Barrel medic</name>
    <name type="synonym">Medicago tribuloides</name>
    <dbReference type="NCBI Taxonomy" id="3880"/>
    <lineage>
        <taxon>Eukaryota</taxon>
        <taxon>Viridiplantae</taxon>
        <taxon>Streptophyta</taxon>
        <taxon>Embryophyta</taxon>
        <taxon>Tracheophyta</taxon>
        <taxon>Spermatophyta</taxon>
        <taxon>Magnoliopsida</taxon>
        <taxon>eudicotyledons</taxon>
        <taxon>Gunneridae</taxon>
        <taxon>Pentapetalae</taxon>
        <taxon>rosids</taxon>
        <taxon>fabids</taxon>
        <taxon>Fabales</taxon>
        <taxon>Fabaceae</taxon>
        <taxon>Papilionoideae</taxon>
        <taxon>50 kb inversion clade</taxon>
        <taxon>NPAAA clade</taxon>
        <taxon>Hologalegina</taxon>
        <taxon>IRL clade</taxon>
        <taxon>Trifolieae</taxon>
        <taxon>Medicago</taxon>
    </lineage>
</organism>
<reference evidence="6 9" key="1">
    <citation type="journal article" date="2011" name="Nature">
        <title>The Medicago genome provides insight into the evolution of rhizobial symbioses.</title>
        <authorList>
            <person name="Young N.D."/>
            <person name="Debelle F."/>
            <person name="Oldroyd G.E."/>
            <person name="Geurts R."/>
            <person name="Cannon S.B."/>
            <person name="Udvardi M.K."/>
            <person name="Benedito V.A."/>
            <person name="Mayer K.F."/>
            <person name="Gouzy J."/>
            <person name="Schoof H."/>
            <person name="Van de Peer Y."/>
            <person name="Proost S."/>
            <person name="Cook D.R."/>
            <person name="Meyers B.C."/>
            <person name="Spannagl M."/>
            <person name="Cheung F."/>
            <person name="De Mita S."/>
            <person name="Krishnakumar V."/>
            <person name="Gundlach H."/>
            <person name="Zhou S."/>
            <person name="Mudge J."/>
            <person name="Bharti A.K."/>
            <person name="Murray J.D."/>
            <person name="Naoumkina M.A."/>
            <person name="Rosen B."/>
            <person name="Silverstein K.A."/>
            <person name="Tang H."/>
            <person name="Rombauts S."/>
            <person name="Zhao P.X."/>
            <person name="Zhou P."/>
            <person name="Barbe V."/>
            <person name="Bardou P."/>
            <person name="Bechner M."/>
            <person name="Bellec A."/>
            <person name="Berger A."/>
            <person name="Berges H."/>
            <person name="Bidwell S."/>
            <person name="Bisseling T."/>
            <person name="Choisne N."/>
            <person name="Couloux A."/>
            <person name="Denny R."/>
            <person name="Deshpande S."/>
            <person name="Dai X."/>
            <person name="Doyle J.J."/>
            <person name="Dudez A.M."/>
            <person name="Farmer A.D."/>
            <person name="Fouteau S."/>
            <person name="Franken C."/>
            <person name="Gibelin C."/>
            <person name="Gish J."/>
            <person name="Goldstein S."/>
            <person name="Gonzalez A.J."/>
            <person name="Green P.J."/>
            <person name="Hallab A."/>
            <person name="Hartog M."/>
            <person name="Hua A."/>
            <person name="Humphray S.J."/>
            <person name="Jeong D.H."/>
            <person name="Jing Y."/>
            <person name="Jocker A."/>
            <person name="Kenton S.M."/>
            <person name="Kim D.J."/>
            <person name="Klee K."/>
            <person name="Lai H."/>
            <person name="Lang C."/>
            <person name="Lin S."/>
            <person name="Macmil S.L."/>
            <person name="Magdelenat G."/>
            <person name="Matthews L."/>
            <person name="McCorrison J."/>
            <person name="Monaghan E.L."/>
            <person name="Mun J.H."/>
            <person name="Najar F.Z."/>
            <person name="Nicholson C."/>
            <person name="Noirot C."/>
            <person name="O'Bleness M."/>
            <person name="Paule C.R."/>
            <person name="Poulain J."/>
            <person name="Prion F."/>
            <person name="Qin B."/>
            <person name="Qu C."/>
            <person name="Retzel E.F."/>
            <person name="Riddle C."/>
            <person name="Sallet E."/>
            <person name="Samain S."/>
            <person name="Samson N."/>
            <person name="Sanders I."/>
            <person name="Saurat O."/>
            <person name="Scarpelli C."/>
            <person name="Schiex T."/>
            <person name="Segurens B."/>
            <person name="Severin A.J."/>
            <person name="Sherrier D.J."/>
            <person name="Shi R."/>
            <person name="Sims S."/>
            <person name="Singer S.R."/>
            <person name="Sinharoy S."/>
            <person name="Sterck L."/>
            <person name="Viollet A."/>
            <person name="Wang B.B."/>
            <person name="Wang K."/>
            <person name="Wang M."/>
            <person name="Wang X."/>
            <person name="Warfsmann J."/>
            <person name="Weissenbach J."/>
            <person name="White D.D."/>
            <person name="White J.D."/>
            <person name="Wiley G.B."/>
            <person name="Wincker P."/>
            <person name="Xing Y."/>
            <person name="Yang L."/>
            <person name="Yao Z."/>
            <person name="Ying F."/>
            <person name="Zhai J."/>
            <person name="Zhou L."/>
            <person name="Zuber A."/>
            <person name="Denarie J."/>
            <person name="Dixon R.A."/>
            <person name="May G.D."/>
            <person name="Schwartz D.C."/>
            <person name="Rogers J."/>
            <person name="Quetier F."/>
            <person name="Town C.D."/>
            <person name="Roe B.A."/>
        </authorList>
    </citation>
    <scope>NUCLEOTIDE SEQUENCE [LARGE SCALE GENOMIC DNA]</scope>
    <source>
        <strain evidence="6">A17</strain>
        <strain evidence="8 9">cv. Jemalong A17</strain>
    </source>
</reference>
<dbReference type="EMBL" id="PSQE01000005">
    <property type="protein sequence ID" value="RHN57272.1"/>
    <property type="molecule type" value="Genomic_DNA"/>
</dbReference>